<feature type="transmembrane region" description="Helical" evidence="5">
    <location>
        <begin position="186"/>
        <end position="205"/>
    </location>
</feature>
<dbReference type="GO" id="GO:0046943">
    <property type="term" value="F:carboxylic acid transmembrane transporter activity"/>
    <property type="evidence" value="ECO:0007669"/>
    <property type="project" value="TreeGrafter"/>
</dbReference>
<feature type="transmembrane region" description="Helical" evidence="5">
    <location>
        <begin position="439"/>
        <end position="460"/>
    </location>
</feature>
<name>A0AAN2C8C5_UNVUL</name>
<dbReference type="RefSeq" id="WP_317996468.1">
    <property type="nucleotide sequence ID" value="NZ_AP025523.1"/>
</dbReference>
<dbReference type="Gene3D" id="1.20.1250.20">
    <property type="entry name" value="MFS general substrate transporter like domains"/>
    <property type="match status" value="1"/>
</dbReference>
<evidence type="ECO:0000313" key="7">
    <source>
        <dbReference type="EMBL" id="BDE05430.1"/>
    </source>
</evidence>
<evidence type="ECO:0000256" key="1">
    <source>
        <dbReference type="ARBA" id="ARBA00004651"/>
    </source>
</evidence>
<dbReference type="InterPro" id="IPR005828">
    <property type="entry name" value="MFS_sugar_transport-like"/>
</dbReference>
<protein>
    <submittedName>
        <fullName evidence="7">MFS transporter</fullName>
    </submittedName>
</protein>
<feature type="transmembrane region" description="Helical" evidence="5">
    <location>
        <begin position="96"/>
        <end position="115"/>
    </location>
</feature>
<dbReference type="EMBL" id="AP025523">
    <property type="protein sequence ID" value="BDE05430.1"/>
    <property type="molecule type" value="Genomic_DNA"/>
</dbReference>
<evidence type="ECO:0000256" key="4">
    <source>
        <dbReference type="ARBA" id="ARBA00023136"/>
    </source>
</evidence>
<reference evidence="7 8" key="1">
    <citation type="journal article" date="2022" name="ISME Commun">
        <title>Vulcanimicrobium alpinus gen. nov. sp. nov., the first cultivated representative of the candidate phylum 'Eremiobacterota', is a metabolically versatile aerobic anoxygenic phototroph.</title>
        <authorList>
            <person name="Yabe S."/>
            <person name="Muto K."/>
            <person name="Abe K."/>
            <person name="Yokota A."/>
            <person name="Staudigel H."/>
            <person name="Tebo B.M."/>
        </authorList>
    </citation>
    <scope>NUCLEOTIDE SEQUENCE [LARGE SCALE GENOMIC DNA]</scope>
    <source>
        <strain evidence="7 8">WC8-2</strain>
    </source>
</reference>
<dbReference type="PANTHER" id="PTHR23508:SF10">
    <property type="entry name" value="CARBOXYLIC ACID TRANSPORTER PROTEIN HOMOLOG"/>
    <property type="match status" value="1"/>
</dbReference>
<dbReference type="Pfam" id="PF00083">
    <property type="entry name" value="Sugar_tr"/>
    <property type="match status" value="1"/>
</dbReference>
<dbReference type="InterPro" id="IPR020846">
    <property type="entry name" value="MFS_dom"/>
</dbReference>
<evidence type="ECO:0000256" key="3">
    <source>
        <dbReference type="ARBA" id="ARBA00022989"/>
    </source>
</evidence>
<keyword evidence="4 5" id="KW-0472">Membrane</keyword>
<accession>A0AAN2C8C5</accession>
<keyword evidence="8" id="KW-1185">Reference proteome</keyword>
<dbReference type="GO" id="GO:0005886">
    <property type="term" value="C:plasma membrane"/>
    <property type="evidence" value="ECO:0007669"/>
    <property type="project" value="UniProtKB-SubCell"/>
</dbReference>
<feature type="transmembrane region" description="Helical" evidence="5">
    <location>
        <begin position="373"/>
        <end position="393"/>
    </location>
</feature>
<sequence>MAGTAETITTNIPLRLDRLPWARWHWMVVIALGITWILDGLEVTIVGTIGPTLTSSAGLSLSDTQASYAGSFYIVGACIGALGFGYLTDRFGRKKLFLITLTWYLVCTLLTAFSWDFWSFVLFRMLAGAGIGGEYSAVNSAIDELIPAKRRGIADIAINGSWWIGTLMGAVLSIPLLNGRFIAPSLGWRLAFGLGAVLAFAVLFVRRGIPESPRWLLTHGRHDEAERIASSIEHEIVHETGAALPDPGSGTLEFDASRHRGVFVDAARTMVRAYPRRTVLVLALMITQAFLYNAVFFTQGLRLTTFFGVKPGDVGLFTIPFAIGNFLGALVLGHFFDTIGSKRMIAGCYIVSGALLLLVTYLFLHGMRDATQLTLWFATMFFFASAGASAAYLTTSEIFPLEIRAAAIAVVYAVGLLIGGAVAPPIYGHLIGTKEPSALALAWSVGAVLMIAGGIVEIVLGVDAENKPLEEVASPLTQVPAC</sequence>
<dbReference type="CDD" id="cd17316">
    <property type="entry name" value="MFS_SV2_like"/>
    <property type="match status" value="1"/>
</dbReference>
<keyword evidence="3 5" id="KW-1133">Transmembrane helix</keyword>
<evidence type="ECO:0000313" key="8">
    <source>
        <dbReference type="Proteomes" id="UP001317532"/>
    </source>
</evidence>
<dbReference type="AlphaFoldDB" id="A0AAN2C8C5"/>
<dbReference type="PROSITE" id="PS50850">
    <property type="entry name" value="MFS"/>
    <property type="match status" value="1"/>
</dbReference>
<dbReference type="SUPFAM" id="SSF103473">
    <property type="entry name" value="MFS general substrate transporter"/>
    <property type="match status" value="1"/>
</dbReference>
<comment type="subcellular location">
    <subcellularLocation>
        <location evidence="1">Cell membrane</location>
        <topology evidence="1">Multi-pass membrane protein</topology>
    </subcellularLocation>
</comment>
<feature type="transmembrane region" description="Helical" evidence="5">
    <location>
        <begin position="121"/>
        <end position="142"/>
    </location>
</feature>
<feature type="domain" description="Major facilitator superfamily (MFS) profile" evidence="6">
    <location>
        <begin position="28"/>
        <end position="465"/>
    </location>
</feature>
<feature type="transmembrane region" description="Helical" evidence="5">
    <location>
        <begin position="317"/>
        <end position="336"/>
    </location>
</feature>
<feature type="transmembrane region" description="Helical" evidence="5">
    <location>
        <begin position="405"/>
        <end position="427"/>
    </location>
</feature>
<evidence type="ECO:0000259" key="6">
    <source>
        <dbReference type="PROSITE" id="PS50850"/>
    </source>
</evidence>
<feature type="transmembrane region" description="Helical" evidence="5">
    <location>
        <begin position="24"/>
        <end position="46"/>
    </location>
</feature>
<evidence type="ECO:0000256" key="2">
    <source>
        <dbReference type="ARBA" id="ARBA00022692"/>
    </source>
</evidence>
<gene>
    <name evidence="7" type="ORF">WPS_07060</name>
</gene>
<feature type="transmembrane region" description="Helical" evidence="5">
    <location>
        <begin position="66"/>
        <end position="87"/>
    </location>
</feature>
<dbReference type="Proteomes" id="UP001317532">
    <property type="component" value="Chromosome"/>
</dbReference>
<feature type="transmembrane region" description="Helical" evidence="5">
    <location>
        <begin position="154"/>
        <end position="174"/>
    </location>
</feature>
<organism evidence="7 8">
    <name type="scientific">Vulcanimicrobium alpinum</name>
    <dbReference type="NCBI Taxonomy" id="3016050"/>
    <lineage>
        <taxon>Bacteria</taxon>
        <taxon>Bacillati</taxon>
        <taxon>Vulcanimicrobiota</taxon>
        <taxon>Vulcanimicrobiia</taxon>
        <taxon>Vulcanimicrobiales</taxon>
        <taxon>Vulcanimicrobiaceae</taxon>
        <taxon>Vulcanimicrobium</taxon>
    </lineage>
</organism>
<dbReference type="PANTHER" id="PTHR23508">
    <property type="entry name" value="CARBOXYLIC ACID TRANSPORTER PROTEIN HOMOLOG"/>
    <property type="match status" value="1"/>
</dbReference>
<feature type="transmembrane region" description="Helical" evidence="5">
    <location>
        <begin position="278"/>
        <end position="297"/>
    </location>
</feature>
<proteinExistence type="predicted"/>
<keyword evidence="2 5" id="KW-0812">Transmembrane</keyword>
<feature type="transmembrane region" description="Helical" evidence="5">
    <location>
        <begin position="348"/>
        <end position="367"/>
    </location>
</feature>
<evidence type="ECO:0000256" key="5">
    <source>
        <dbReference type="SAM" id="Phobius"/>
    </source>
</evidence>
<dbReference type="InterPro" id="IPR036259">
    <property type="entry name" value="MFS_trans_sf"/>
</dbReference>
<dbReference type="KEGG" id="vab:WPS_07060"/>